<name>A0A426XLG5_ENSVE</name>
<dbReference type="PANTHER" id="PTHR33833:SF3">
    <property type="entry name" value="YCF49-LIKE PROTEIN"/>
    <property type="match status" value="1"/>
</dbReference>
<sequence>MALVWQYGEKSGFQTWKGLTWGMVSKRSGFGLYLLKELVKAAGRRYSRIIGRLVRCVPPLGGALCACTWHFFYNAESLEV</sequence>
<dbReference type="Proteomes" id="UP000287651">
    <property type="component" value="Unassembled WGS sequence"/>
</dbReference>
<comment type="caution">
    <text evidence="1">The sequence shown here is derived from an EMBL/GenBank/DDBJ whole genome shotgun (WGS) entry which is preliminary data.</text>
</comment>
<dbReference type="PANTHER" id="PTHR33833">
    <property type="entry name" value="NUCLEOLAR-LIKE PROTEIN-RELATED"/>
    <property type="match status" value="1"/>
</dbReference>
<dbReference type="AlphaFoldDB" id="A0A426XLG5"/>
<organism evidence="1 2">
    <name type="scientific">Ensete ventricosum</name>
    <name type="common">Abyssinian banana</name>
    <name type="synonym">Musa ensete</name>
    <dbReference type="NCBI Taxonomy" id="4639"/>
    <lineage>
        <taxon>Eukaryota</taxon>
        <taxon>Viridiplantae</taxon>
        <taxon>Streptophyta</taxon>
        <taxon>Embryophyta</taxon>
        <taxon>Tracheophyta</taxon>
        <taxon>Spermatophyta</taxon>
        <taxon>Magnoliopsida</taxon>
        <taxon>Liliopsida</taxon>
        <taxon>Zingiberales</taxon>
        <taxon>Musaceae</taxon>
        <taxon>Ensete</taxon>
    </lineage>
</organism>
<evidence type="ECO:0000313" key="2">
    <source>
        <dbReference type="Proteomes" id="UP000287651"/>
    </source>
</evidence>
<evidence type="ECO:0000313" key="1">
    <source>
        <dbReference type="EMBL" id="RRT40281.1"/>
    </source>
</evidence>
<dbReference type="InterPro" id="IPR019634">
    <property type="entry name" value="Uncharacterised_Ycf49"/>
</dbReference>
<dbReference type="Pfam" id="PF10693">
    <property type="entry name" value="DUF2499"/>
    <property type="match status" value="1"/>
</dbReference>
<gene>
    <name evidence="1" type="ORF">B296_00030452</name>
</gene>
<dbReference type="EMBL" id="AMZH03019500">
    <property type="protein sequence ID" value="RRT40281.1"/>
    <property type="molecule type" value="Genomic_DNA"/>
</dbReference>
<protein>
    <submittedName>
        <fullName evidence="1">Uncharacterized protein</fullName>
    </submittedName>
</protein>
<reference evidence="1 2" key="1">
    <citation type="journal article" date="2014" name="Agronomy (Basel)">
        <title>A Draft Genome Sequence for Ensete ventricosum, the Drought-Tolerant Tree Against Hunger.</title>
        <authorList>
            <person name="Harrison J."/>
            <person name="Moore K.A."/>
            <person name="Paszkiewicz K."/>
            <person name="Jones T."/>
            <person name="Grant M."/>
            <person name="Ambacheew D."/>
            <person name="Muzemil S."/>
            <person name="Studholme D.J."/>
        </authorList>
    </citation>
    <scope>NUCLEOTIDE SEQUENCE [LARGE SCALE GENOMIC DNA]</scope>
</reference>
<proteinExistence type="predicted"/>
<accession>A0A426XLG5</accession>